<evidence type="ECO:0000313" key="1">
    <source>
        <dbReference type="EMBL" id="KDR67500.1"/>
    </source>
</evidence>
<reference evidence="2" key="1">
    <citation type="journal article" date="2014" name="Proc. Natl. Acad. Sci. U.S.A.">
        <title>Extensive sampling of basidiomycete genomes demonstrates inadequacy of the white-rot/brown-rot paradigm for wood decay fungi.</title>
        <authorList>
            <person name="Riley R."/>
            <person name="Salamov A.A."/>
            <person name="Brown D.W."/>
            <person name="Nagy L.G."/>
            <person name="Floudas D."/>
            <person name="Held B.W."/>
            <person name="Levasseur A."/>
            <person name="Lombard V."/>
            <person name="Morin E."/>
            <person name="Otillar R."/>
            <person name="Lindquist E.A."/>
            <person name="Sun H."/>
            <person name="LaButti K.M."/>
            <person name="Schmutz J."/>
            <person name="Jabbour D."/>
            <person name="Luo H."/>
            <person name="Baker S.E."/>
            <person name="Pisabarro A.G."/>
            <person name="Walton J.D."/>
            <person name="Blanchette R.A."/>
            <person name="Henrissat B."/>
            <person name="Martin F."/>
            <person name="Cullen D."/>
            <person name="Hibbett D.S."/>
            <person name="Grigoriev I.V."/>
        </authorList>
    </citation>
    <scope>NUCLEOTIDE SEQUENCE [LARGE SCALE GENOMIC DNA]</scope>
    <source>
        <strain evidence="2">CBS 339.88</strain>
    </source>
</reference>
<gene>
    <name evidence="1" type="ORF">GALMADRAFT_147049</name>
</gene>
<sequence length="66" mass="7454">MLSTENDGPTTQTAALALATRFIVSRNSRITPYKWAAEYPEIQRVIAQHDLQFMKIVATYIDSVLP</sequence>
<dbReference type="AlphaFoldDB" id="A0A067S9D3"/>
<proteinExistence type="predicted"/>
<accession>A0A067S9D3</accession>
<evidence type="ECO:0000313" key="2">
    <source>
        <dbReference type="Proteomes" id="UP000027222"/>
    </source>
</evidence>
<protein>
    <submittedName>
        <fullName evidence="1">Uncharacterized protein</fullName>
    </submittedName>
</protein>
<dbReference type="HOGENOM" id="CLU_2831375_0_0_1"/>
<organism evidence="1 2">
    <name type="scientific">Galerina marginata (strain CBS 339.88)</name>
    <dbReference type="NCBI Taxonomy" id="685588"/>
    <lineage>
        <taxon>Eukaryota</taxon>
        <taxon>Fungi</taxon>
        <taxon>Dikarya</taxon>
        <taxon>Basidiomycota</taxon>
        <taxon>Agaricomycotina</taxon>
        <taxon>Agaricomycetes</taxon>
        <taxon>Agaricomycetidae</taxon>
        <taxon>Agaricales</taxon>
        <taxon>Agaricineae</taxon>
        <taxon>Strophariaceae</taxon>
        <taxon>Galerina</taxon>
    </lineage>
</organism>
<dbReference type="EMBL" id="KL142414">
    <property type="protein sequence ID" value="KDR67500.1"/>
    <property type="molecule type" value="Genomic_DNA"/>
</dbReference>
<dbReference type="Proteomes" id="UP000027222">
    <property type="component" value="Unassembled WGS sequence"/>
</dbReference>
<keyword evidence="2" id="KW-1185">Reference proteome</keyword>
<name>A0A067S9D3_GALM3</name>